<evidence type="ECO:0000313" key="1">
    <source>
        <dbReference type="EMBL" id="KIK49085.1"/>
    </source>
</evidence>
<dbReference type="HOGENOM" id="CLU_2943363_0_0_1"/>
<dbReference type="InParanoid" id="A0A0D0AFX5"/>
<organism evidence="1 2">
    <name type="scientific">Suillus luteus UH-Slu-Lm8-n1</name>
    <dbReference type="NCBI Taxonomy" id="930992"/>
    <lineage>
        <taxon>Eukaryota</taxon>
        <taxon>Fungi</taxon>
        <taxon>Dikarya</taxon>
        <taxon>Basidiomycota</taxon>
        <taxon>Agaricomycotina</taxon>
        <taxon>Agaricomycetes</taxon>
        <taxon>Agaricomycetidae</taxon>
        <taxon>Boletales</taxon>
        <taxon>Suillineae</taxon>
        <taxon>Suillaceae</taxon>
        <taxon>Suillus</taxon>
    </lineage>
</organism>
<reference evidence="1 2" key="1">
    <citation type="submission" date="2014-04" db="EMBL/GenBank/DDBJ databases">
        <authorList>
            <consortium name="DOE Joint Genome Institute"/>
            <person name="Kuo A."/>
            <person name="Ruytinx J."/>
            <person name="Rineau F."/>
            <person name="Colpaert J."/>
            <person name="Kohler A."/>
            <person name="Nagy L.G."/>
            <person name="Floudas D."/>
            <person name="Copeland A."/>
            <person name="Barry K.W."/>
            <person name="Cichocki N."/>
            <person name="Veneault-Fourrey C."/>
            <person name="LaButti K."/>
            <person name="Lindquist E.A."/>
            <person name="Lipzen A."/>
            <person name="Lundell T."/>
            <person name="Morin E."/>
            <person name="Murat C."/>
            <person name="Sun H."/>
            <person name="Tunlid A."/>
            <person name="Henrissat B."/>
            <person name="Grigoriev I.V."/>
            <person name="Hibbett D.S."/>
            <person name="Martin F."/>
            <person name="Nordberg H.P."/>
            <person name="Cantor M.N."/>
            <person name="Hua S.X."/>
        </authorList>
    </citation>
    <scope>NUCLEOTIDE SEQUENCE [LARGE SCALE GENOMIC DNA]</scope>
    <source>
        <strain evidence="1 2">UH-Slu-Lm8-n1</strain>
    </source>
</reference>
<accession>A0A0D0AFX5</accession>
<evidence type="ECO:0000313" key="2">
    <source>
        <dbReference type="Proteomes" id="UP000054485"/>
    </source>
</evidence>
<protein>
    <submittedName>
        <fullName evidence="1">Uncharacterized protein</fullName>
    </submittedName>
</protein>
<dbReference type="AlphaFoldDB" id="A0A0D0AFX5"/>
<reference evidence="2" key="2">
    <citation type="submission" date="2015-01" db="EMBL/GenBank/DDBJ databases">
        <title>Evolutionary Origins and Diversification of the Mycorrhizal Mutualists.</title>
        <authorList>
            <consortium name="DOE Joint Genome Institute"/>
            <consortium name="Mycorrhizal Genomics Consortium"/>
            <person name="Kohler A."/>
            <person name="Kuo A."/>
            <person name="Nagy L.G."/>
            <person name="Floudas D."/>
            <person name="Copeland A."/>
            <person name="Barry K.W."/>
            <person name="Cichocki N."/>
            <person name="Veneault-Fourrey C."/>
            <person name="LaButti K."/>
            <person name="Lindquist E.A."/>
            <person name="Lipzen A."/>
            <person name="Lundell T."/>
            <person name="Morin E."/>
            <person name="Murat C."/>
            <person name="Riley R."/>
            <person name="Ohm R."/>
            <person name="Sun H."/>
            <person name="Tunlid A."/>
            <person name="Henrissat B."/>
            <person name="Grigoriev I.V."/>
            <person name="Hibbett D.S."/>
            <person name="Martin F."/>
        </authorList>
    </citation>
    <scope>NUCLEOTIDE SEQUENCE [LARGE SCALE GENOMIC DNA]</scope>
    <source>
        <strain evidence="2">UH-Slu-Lm8-n1</strain>
    </source>
</reference>
<dbReference type="Proteomes" id="UP000054485">
    <property type="component" value="Unassembled WGS sequence"/>
</dbReference>
<dbReference type="EMBL" id="KN835134">
    <property type="protein sequence ID" value="KIK49085.1"/>
    <property type="molecule type" value="Genomic_DNA"/>
</dbReference>
<gene>
    <name evidence="1" type="ORF">CY34DRAFT_433691</name>
</gene>
<proteinExistence type="predicted"/>
<name>A0A0D0AFX5_9AGAM</name>
<sequence length="60" mass="6417">MSILQTRSFEDFAIPASSSPVLVDAVRIASHMDKPDTKYGVVKILAKAGSPVIARTSTNK</sequence>
<keyword evidence="2" id="KW-1185">Reference proteome</keyword>